<dbReference type="PROSITE" id="PS51257">
    <property type="entry name" value="PROKAR_LIPOPROTEIN"/>
    <property type="match status" value="1"/>
</dbReference>
<keyword evidence="5" id="KW-1185">Reference proteome</keyword>
<evidence type="ECO:0000313" key="5">
    <source>
        <dbReference type="Proteomes" id="UP001157126"/>
    </source>
</evidence>
<evidence type="ECO:0000259" key="3">
    <source>
        <dbReference type="Pfam" id="PF00497"/>
    </source>
</evidence>
<accession>A0ABQ6ISW1</accession>
<dbReference type="Pfam" id="PF00497">
    <property type="entry name" value="SBP_bac_3"/>
    <property type="match status" value="1"/>
</dbReference>
<dbReference type="PANTHER" id="PTHR35936">
    <property type="entry name" value="MEMBRANE-BOUND LYTIC MUREIN TRANSGLYCOSYLASE F"/>
    <property type="match status" value="1"/>
</dbReference>
<evidence type="ECO:0000313" key="4">
    <source>
        <dbReference type="EMBL" id="GMA40378.1"/>
    </source>
</evidence>
<name>A0ABQ6ISW1_9MICO</name>
<feature type="signal peptide" evidence="2">
    <location>
        <begin position="1"/>
        <end position="25"/>
    </location>
</feature>
<dbReference type="InterPro" id="IPR001638">
    <property type="entry name" value="Solute-binding_3/MltF_N"/>
</dbReference>
<feature type="chain" id="PRO_5045395510" description="Solute-binding protein family 3/N-terminal domain-containing protein" evidence="2">
    <location>
        <begin position="26"/>
        <end position="158"/>
    </location>
</feature>
<dbReference type="Proteomes" id="UP001157126">
    <property type="component" value="Unassembled WGS sequence"/>
</dbReference>
<protein>
    <recommendedName>
        <fullName evidence="3">Solute-binding protein family 3/N-terminal domain-containing protein</fullName>
    </recommendedName>
</protein>
<organism evidence="4 5">
    <name type="scientific">Mobilicoccus caccae</name>
    <dbReference type="NCBI Taxonomy" id="1859295"/>
    <lineage>
        <taxon>Bacteria</taxon>
        <taxon>Bacillati</taxon>
        <taxon>Actinomycetota</taxon>
        <taxon>Actinomycetes</taxon>
        <taxon>Micrococcales</taxon>
        <taxon>Dermatophilaceae</taxon>
        <taxon>Mobilicoccus</taxon>
    </lineage>
</organism>
<gene>
    <name evidence="4" type="ORF">GCM10025883_24230</name>
</gene>
<feature type="domain" description="Solute-binding protein family 3/N-terminal" evidence="3">
    <location>
        <begin position="41"/>
        <end position="154"/>
    </location>
</feature>
<evidence type="ECO:0000256" key="1">
    <source>
        <dbReference type="ARBA" id="ARBA00022729"/>
    </source>
</evidence>
<reference evidence="5" key="1">
    <citation type="journal article" date="2019" name="Int. J. Syst. Evol. Microbiol.">
        <title>The Global Catalogue of Microorganisms (GCM) 10K type strain sequencing project: providing services to taxonomists for standard genome sequencing and annotation.</title>
        <authorList>
            <consortium name="The Broad Institute Genomics Platform"/>
            <consortium name="The Broad Institute Genome Sequencing Center for Infectious Disease"/>
            <person name="Wu L."/>
            <person name="Ma J."/>
        </authorList>
    </citation>
    <scope>NUCLEOTIDE SEQUENCE [LARGE SCALE GENOMIC DNA]</scope>
    <source>
        <strain evidence="5">NBRC 113072</strain>
    </source>
</reference>
<evidence type="ECO:0000256" key="2">
    <source>
        <dbReference type="SAM" id="SignalP"/>
    </source>
</evidence>
<dbReference type="SUPFAM" id="SSF53850">
    <property type="entry name" value="Periplasmic binding protein-like II"/>
    <property type="match status" value="1"/>
</dbReference>
<comment type="caution">
    <text evidence="4">The sequence shown here is derived from an EMBL/GenBank/DDBJ whole genome shotgun (WGS) entry which is preliminary data.</text>
</comment>
<proteinExistence type="predicted"/>
<dbReference type="EMBL" id="BSUO01000001">
    <property type="protein sequence ID" value="GMA40378.1"/>
    <property type="molecule type" value="Genomic_DNA"/>
</dbReference>
<sequence length="158" mass="16712">MILRCIAGAAVLGVLALTGCGVIPADPDHTLDRVRATKVLRLGASDNPPLVVVEDTADAPTGSEPDLARGFAERLGVEVEWVVGGESELVGKLEDGEVDMIVGGLLKSSPWEKRASLTRPYATTDGPDGIERKHVMAVPLGENAMLSELERYLDEVAP</sequence>
<keyword evidence="1 2" id="KW-0732">Signal</keyword>
<dbReference type="Gene3D" id="3.40.190.10">
    <property type="entry name" value="Periplasmic binding protein-like II"/>
    <property type="match status" value="1"/>
</dbReference>